<dbReference type="PANTHER" id="PTHR12308:SF73">
    <property type="entry name" value="ANOCTAMIN"/>
    <property type="match status" value="1"/>
</dbReference>
<feature type="transmembrane region" description="Helical" evidence="5">
    <location>
        <begin position="222"/>
        <end position="239"/>
    </location>
</feature>
<feature type="transmembrane region" description="Helical" evidence="5">
    <location>
        <begin position="596"/>
        <end position="617"/>
    </location>
</feature>
<gene>
    <name evidence="8" type="ORF">DL764_008209</name>
</gene>
<evidence type="ECO:0000256" key="3">
    <source>
        <dbReference type="ARBA" id="ARBA00022989"/>
    </source>
</evidence>
<dbReference type="Pfam" id="PF20877">
    <property type="entry name" value="Anoctamin_N"/>
    <property type="match status" value="1"/>
</dbReference>
<dbReference type="AlphaFoldDB" id="A0A4Q4SY39"/>
<feature type="transmembrane region" description="Helical" evidence="5">
    <location>
        <begin position="189"/>
        <end position="216"/>
    </location>
</feature>
<feature type="transmembrane region" description="Helical" evidence="5">
    <location>
        <begin position="369"/>
        <end position="388"/>
    </location>
</feature>
<feature type="transmembrane region" description="Helical" evidence="5">
    <location>
        <begin position="562"/>
        <end position="584"/>
    </location>
</feature>
<evidence type="ECO:0000259" key="7">
    <source>
        <dbReference type="Pfam" id="PF20877"/>
    </source>
</evidence>
<dbReference type="PANTHER" id="PTHR12308">
    <property type="entry name" value="ANOCTAMIN"/>
    <property type="match status" value="1"/>
</dbReference>
<keyword evidence="2 5" id="KW-0812">Transmembrane</keyword>
<dbReference type="OrthoDB" id="296386at2759"/>
<feature type="transmembrane region" description="Helical" evidence="5">
    <location>
        <begin position="512"/>
        <end position="531"/>
    </location>
</feature>
<comment type="subcellular location">
    <subcellularLocation>
        <location evidence="1">Membrane</location>
        <topology evidence="1">Multi-pass membrane protein</topology>
    </subcellularLocation>
</comment>
<feature type="transmembrane region" description="Helical" evidence="5">
    <location>
        <begin position="326"/>
        <end position="348"/>
    </location>
</feature>
<proteinExistence type="predicted"/>
<organism evidence="8 9">
    <name type="scientific">Monosporascus ibericus</name>
    <dbReference type="NCBI Taxonomy" id="155417"/>
    <lineage>
        <taxon>Eukaryota</taxon>
        <taxon>Fungi</taxon>
        <taxon>Dikarya</taxon>
        <taxon>Ascomycota</taxon>
        <taxon>Pezizomycotina</taxon>
        <taxon>Sordariomycetes</taxon>
        <taxon>Xylariomycetidae</taxon>
        <taxon>Xylariales</taxon>
        <taxon>Xylariales incertae sedis</taxon>
        <taxon>Monosporascus</taxon>
    </lineage>
</organism>
<reference evidence="8 9" key="1">
    <citation type="submission" date="2018-06" db="EMBL/GenBank/DDBJ databases">
        <title>Complete Genomes of Monosporascus.</title>
        <authorList>
            <person name="Robinson A.J."/>
            <person name="Natvig D.O."/>
        </authorList>
    </citation>
    <scope>NUCLEOTIDE SEQUENCE [LARGE SCALE GENOMIC DNA]</scope>
    <source>
        <strain evidence="8 9">CBS 110550</strain>
    </source>
</reference>
<dbReference type="Pfam" id="PF04547">
    <property type="entry name" value="Anoctamin"/>
    <property type="match status" value="1"/>
</dbReference>
<feature type="domain" description="Anoctamin transmembrane" evidence="6">
    <location>
        <begin position="181"/>
        <end position="636"/>
    </location>
</feature>
<evidence type="ECO:0000259" key="6">
    <source>
        <dbReference type="Pfam" id="PF04547"/>
    </source>
</evidence>
<dbReference type="InterPro" id="IPR007632">
    <property type="entry name" value="Anoctamin"/>
</dbReference>
<protein>
    <recommendedName>
        <fullName evidence="10">Anoctamin dimerisation domain-containing protein</fullName>
    </recommendedName>
</protein>
<evidence type="ECO:0000256" key="4">
    <source>
        <dbReference type="ARBA" id="ARBA00023136"/>
    </source>
</evidence>
<sequence>MASLQEPDAKDGDLTELQTNMNVDYVIHYKIPLNKSQAEIEANFTELTQALTKIGLATEVRNCDGSSLLVFVKVASEEYLASQIYRERIQDWLYGVRITSPEKDVDKAFRDEPIRDAERLRLVYLLITKPNNDGGAGITPKAGRWKHVESIFPLHDRAFNREWIKQWSSKYYLREEDLEQIRCKFGESVAFYFAFLQSYFTFLLCHAAFGFGAWLILGQYSWFYAIVNCLWTIVFFEWWKKKEVDLAVGWDVRGVSQIQLPRTQFRWDYEAEDPVTGERVKVYPPMKRFRTQLLQIPFALACLLLLGALYLFCFSIEIFISEEFTPTIIITGVQPVLFAILSKLAGRLTEAENYRTNQAHHAALVQKQFCIDFLTSYVPLFLTAFLYMPFGNLLVPYLDIFRVAAEKFASDKSVATQSFQINPDRLKKQTIYFTVTAQVVNLALEGIVPYVKRKAFKEVEKVHTRIIRRDTGGTPIFSDDPEEHAFLERVREEAQLAAYDVSTDYREMVVQFGYLSLFSVVWPLTPVSFLINNWVEIRSDAMKIAVSSQRPIPWRADSIGPWLNALGLLSWLGSIVSSTIVFLFNGDKKGPSGEPWNISAWGLLLCILCSEHAYLAFQYIVRYALSQVDSPGPQKERANRFAMRRQLLEESLGPEVIEKPVPPTVEYGESMTRQALMKAASRLADGEALPEHAFWQRQPGMDETIQYGRKLISRHYNVKTYIDRFLRTPPPGVRPALGGQRVVDAAAAEVGVLFAAAGLQRDAEVDVEDAYVAAAALARAGPPHDARLRDPRLAHHVPAQAGVPVVGDRALNR</sequence>
<dbReference type="GO" id="GO:0032541">
    <property type="term" value="C:cortical endoplasmic reticulum"/>
    <property type="evidence" value="ECO:0007669"/>
    <property type="project" value="TreeGrafter"/>
</dbReference>
<keyword evidence="9" id="KW-1185">Reference proteome</keyword>
<comment type="caution">
    <text evidence="8">The sequence shown here is derived from an EMBL/GenBank/DDBJ whole genome shotgun (WGS) entry which is preliminary data.</text>
</comment>
<dbReference type="InterPro" id="IPR049456">
    <property type="entry name" value="Anoctamin_N_fung"/>
</dbReference>
<evidence type="ECO:0008006" key="10">
    <source>
        <dbReference type="Google" id="ProtNLM"/>
    </source>
</evidence>
<evidence type="ECO:0000256" key="2">
    <source>
        <dbReference type="ARBA" id="ARBA00022692"/>
    </source>
</evidence>
<keyword evidence="3 5" id="KW-1133">Transmembrane helix</keyword>
<keyword evidence="4 5" id="KW-0472">Membrane</keyword>
<feature type="domain" description="Anoctamin alpha-beta plait" evidence="7">
    <location>
        <begin position="22"/>
        <end position="148"/>
    </location>
</feature>
<feature type="transmembrane region" description="Helical" evidence="5">
    <location>
        <begin position="296"/>
        <end position="320"/>
    </location>
</feature>
<dbReference type="Proteomes" id="UP000293360">
    <property type="component" value="Unassembled WGS sequence"/>
</dbReference>
<dbReference type="GO" id="GO:0005254">
    <property type="term" value="F:chloride channel activity"/>
    <property type="evidence" value="ECO:0007669"/>
    <property type="project" value="TreeGrafter"/>
</dbReference>
<evidence type="ECO:0000313" key="9">
    <source>
        <dbReference type="Proteomes" id="UP000293360"/>
    </source>
</evidence>
<dbReference type="STRING" id="155417.A0A4Q4SY39"/>
<evidence type="ECO:0000313" key="8">
    <source>
        <dbReference type="EMBL" id="RYO92006.1"/>
    </source>
</evidence>
<dbReference type="EMBL" id="QJNU01000618">
    <property type="protein sequence ID" value="RYO92006.1"/>
    <property type="molecule type" value="Genomic_DNA"/>
</dbReference>
<evidence type="ECO:0000256" key="1">
    <source>
        <dbReference type="ARBA" id="ARBA00004141"/>
    </source>
</evidence>
<dbReference type="InterPro" id="IPR049452">
    <property type="entry name" value="Anoctamin_TM"/>
</dbReference>
<evidence type="ECO:0000256" key="5">
    <source>
        <dbReference type="SAM" id="Phobius"/>
    </source>
</evidence>
<accession>A0A4Q4SY39</accession>
<dbReference type="GO" id="GO:0016020">
    <property type="term" value="C:membrane"/>
    <property type="evidence" value="ECO:0007669"/>
    <property type="project" value="UniProtKB-SubCell"/>
</dbReference>
<name>A0A4Q4SY39_9PEZI</name>